<proteinExistence type="predicted"/>
<dbReference type="Gramene" id="PGSC0003DMT400049983">
    <property type="protein sequence ID" value="PGSC0003DMT400049983"/>
    <property type="gene ID" value="PGSC0003DMG400019418"/>
</dbReference>
<dbReference type="HOGENOM" id="CLU_2890203_0_0_1"/>
<keyword evidence="2" id="KW-1185">Reference proteome</keyword>
<protein>
    <submittedName>
        <fullName evidence="1">Cc-nbs-lrr resistance protein</fullName>
    </submittedName>
</protein>
<accession>M1BPM8</accession>
<evidence type="ECO:0000313" key="2">
    <source>
        <dbReference type="Proteomes" id="UP000011115"/>
    </source>
</evidence>
<reference evidence="1" key="2">
    <citation type="submission" date="2015-06" db="UniProtKB">
        <authorList>
            <consortium name="EnsemblPlants"/>
        </authorList>
    </citation>
    <scope>IDENTIFICATION</scope>
    <source>
        <strain evidence="1">DM1-3 516 R44</strain>
    </source>
</reference>
<dbReference type="Proteomes" id="UP000011115">
    <property type="component" value="Unassembled WGS sequence"/>
</dbReference>
<gene>
    <name evidence="1" type="primary">LOC102604559</name>
</gene>
<dbReference type="ExpressionAtlas" id="M1BPM8">
    <property type="expression patterns" value="baseline"/>
</dbReference>
<dbReference type="OrthoDB" id="1291980at2759"/>
<dbReference type="AlphaFoldDB" id="M1BPM8"/>
<name>M1BPM8_SOLTU</name>
<evidence type="ECO:0000313" key="1">
    <source>
        <dbReference type="EnsemblPlants" id="PGSC0003DMT400049983"/>
    </source>
</evidence>
<reference evidence="2" key="1">
    <citation type="journal article" date="2011" name="Nature">
        <title>Genome sequence and analysis of the tuber crop potato.</title>
        <authorList>
            <consortium name="The Potato Genome Sequencing Consortium"/>
        </authorList>
    </citation>
    <scope>NUCLEOTIDE SEQUENCE [LARGE SCALE GENOMIC DNA]</scope>
    <source>
        <strain evidence="2">cv. DM1-3 516 R44</strain>
    </source>
</reference>
<dbReference type="EnsemblPlants" id="PGSC0003DMT400049983">
    <property type="protein sequence ID" value="PGSC0003DMT400049983"/>
    <property type="gene ID" value="PGSC0003DMG400019418"/>
</dbReference>
<sequence length="63" mass="7258">MLLMILYRVDPYYSSIKGLALSSIYGVDTLMATAYYVLTPWEIHPRFEVRALYALDGRLLLVT</sequence>
<organism evidence="1 2">
    <name type="scientific">Solanum tuberosum</name>
    <name type="common">Potato</name>
    <dbReference type="NCBI Taxonomy" id="4113"/>
    <lineage>
        <taxon>Eukaryota</taxon>
        <taxon>Viridiplantae</taxon>
        <taxon>Streptophyta</taxon>
        <taxon>Embryophyta</taxon>
        <taxon>Tracheophyta</taxon>
        <taxon>Spermatophyta</taxon>
        <taxon>Magnoliopsida</taxon>
        <taxon>eudicotyledons</taxon>
        <taxon>Gunneridae</taxon>
        <taxon>Pentapetalae</taxon>
        <taxon>asterids</taxon>
        <taxon>lamiids</taxon>
        <taxon>Solanales</taxon>
        <taxon>Solanaceae</taxon>
        <taxon>Solanoideae</taxon>
        <taxon>Solaneae</taxon>
        <taxon>Solanum</taxon>
    </lineage>
</organism>